<organism evidence="2 3">
    <name type="scientific">Amblyomma americanum</name>
    <name type="common">Lone star tick</name>
    <dbReference type="NCBI Taxonomy" id="6943"/>
    <lineage>
        <taxon>Eukaryota</taxon>
        <taxon>Metazoa</taxon>
        <taxon>Ecdysozoa</taxon>
        <taxon>Arthropoda</taxon>
        <taxon>Chelicerata</taxon>
        <taxon>Arachnida</taxon>
        <taxon>Acari</taxon>
        <taxon>Parasitiformes</taxon>
        <taxon>Ixodida</taxon>
        <taxon>Ixodoidea</taxon>
        <taxon>Ixodidae</taxon>
        <taxon>Amblyomminae</taxon>
        <taxon>Amblyomma</taxon>
    </lineage>
</organism>
<keyword evidence="3" id="KW-1185">Reference proteome</keyword>
<feature type="compositionally biased region" description="Polar residues" evidence="1">
    <location>
        <begin position="85"/>
        <end position="102"/>
    </location>
</feature>
<protein>
    <submittedName>
        <fullName evidence="2">Uncharacterized protein</fullName>
    </submittedName>
</protein>
<evidence type="ECO:0000256" key="1">
    <source>
        <dbReference type="SAM" id="MobiDB-lite"/>
    </source>
</evidence>
<dbReference type="SUPFAM" id="SSF55486">
    <property type="entry name" value="Metalloproteases ('zincins'), catalytic domain"/>
    <property type="match status" value="1"/>
</dbReference>
<dbReference type="Proteomes" id="UP001321473">
    <property type="component" value="Unassembled WGS sequence"/>
</dbReference>
<dbReference type="AlphaFoldDB" id="A0AAQ4DNY7"/>
<comment type="caution">
    <text evidence="2">The sequence shown here is derived from an EMBL/GenBank/DDBJ whole genome shotgun (WGS) entry which is preliminary data.</text>
</comment>
<accession>A0AAQ4DNY7</accession>
<sequence>MQMKKDDYEKNLYHDEQRLASVLVDIENGVKVEGVLSDTLRIKPLARMSRSDDRRIPHALYEIELPPTAKEKSRQCRTRYHAADENSSSHQNFSVESREAQQASDNGSLPKVIFPEIYIVVDTMFASVFWWDELAITSYLAVFLNAVNLRFKTLRHPKIKLRLVGITVSTENEPYLAKLTSGHILDAKTLENFKTYYKGRIEYQNSDLLYLLTGRDMAFYNGDVLETWVGGTLVFL</sequence>
<name>A0AAQ4DNY7_AMBAM</name>
<gene>
    <name evidence="2" type="ORF">V5799_033213</name>
</gene>
<feature type="region of interest" description="Disordered" evidence="1">
    <location>
        <begin position="72"/>
        <end position="102"/>
    </location>
</feature>
<dbReference type="GO" id="GO:0008237">
    <property type="term" value="F:metallopeptidase activity"/>
    <property type="evidence" value="ECO:0007669"/>
    <property type="project" value="InterPro"/>
</dbReference>
<dbReference type="EMBL" id="JARKHS020028590">
    <property type="protein sequence ID" value="KAK8764177.1"/>
    <property type="molecule type" value="Genomic_DNA"/>
</dbReference>
<dbReference type="Gene3D" id="3.40.390.10">
    <property type="entry name" value="Collagenase (Catalytic Domain)"/>
    <property type="match status" value="1"/>
</dbReference>
<reference evidence="2 3" key="1">
    <citation type="journal article" date="2023" name="Arcadia Sci">
        <title>De novo assembly of a long-read Amblyomma americanum tick genome.</title>
        <authorList>
            <person name="Chou S."/>
            <person name="Poskanzer K.E."/>
            <person name="Rollins M."/>
            <person name="Thuy-Boun P.S."/>
        </authorList>
    </citation>
    <scope>NUCLEOTIDE SEQUENCE [LARGE SCALE GENOMIC DNA]</scope>
    <source>
        <strain evidence="2">F_SG_1</strain>
        <tissue evidence="2">Salivary glands</tissue>
    </source>
</reference>
<proteinExistence type="predicted"/>
<evidence type="ECO:0000313" key="2">
    <source>
        <dbReference type="EMBL" id="KAK8764177.1"/>
    </source>
</evidence>
<evidence type="ECO:0000313" key="3">
    <source>
        <dbReference type="Proteomes" id="UP001321473"/>
    </source>
</evidence>
<dbReference type="InterPro" id="IPR024079">
    <property type="entry name" value="MetalloPept_cat_dom_sf"/>
</dbReference>